<keyword evidence="4" id="KW-1185">Reference proteome</keyword>
<evidence type="ECO:0000313" key="2">
    <source>
        <dbReference type="EMBL" id="QCO12818.1"/>
    </source>
</evidence>
<dbReference type="EMBL" id="CP032342">
    <property type="protein sequence ID" value="QCO12818.1"/>
    <property type="molecule type" value="Genomic_DNA"/>
</dbReference>
<gene>
    <name evidence="2" type="ORF">D3868_27815</name>
    <name evidence="1" type="ORF">SIM66_00875</name>
</gene>
<dbReference type="GeneID" id="56447837"/>
<evidence type="ECO:0000313" key="3">
    <source>
        <dbReference type="Proteomes" id="UP000298774"/>
    </source>
</evidence>
<organism evidence="2 3">
    <name type="scientific">Azospirillum brasilense</name>
    <dbReference type="NCBI Taxonomy" id="192"/>
    <lineage>
        <taxon>Bacteria</taxon>
        <taxon>Pseudomonadati</taxon>
        <taxon>Pseudomonadota</taxon>
        <taxon>Alphaproteobacteria</taxon>
        <taxon>Rhodospirillales</taxon>
        <taxon>Azospirillaceae</taxon>
        <taxon>Azospirillum</taxon>
    </lineage>
</organism>
<evidence type="ECO:0000313" key="4">
    <source>
        <dbReference type="Proteomes" id="UP001277471"/>
    </source>
</evidence>
<proteinExistence type="predicted"/>
<name>A0A4D8QPK9_AZOBR</name>
<dbReference type="AlphaFoldDB" id="A0A4D8QPK9"/>
<dbReference type="Proteomes" id="UP000298774">
    <property type="component" value="Plasmid p3"/>
</dbReference>
<protein>
    <submittedName>
        <fullName evidence="2">Uncharacterized protein</fullName>
    </submittedName>
</protein>
<reference evidence="2 3" key="1">
    <citation type="submission" date="2018-09" db="EMBL/GenBank/DDBJ databases">
        <title>Whole genome based analysis of evolution and adaptive divergence in Indian and Brazilian strains of Azospirillum brasilense.</title>
        <authorList>
            <person name="Singh C."/>
            <person name="Tripathi A.K."/>
        </authorList>
    </citation>
    <scope>NUCLEOTIDE SEQUENCE [LARGE SCALE GENOMIC DNA]</scope>
    <source>
        <strain evidence="2 3">MTCC4038</strain>
        <plasmid evidence="2 3">p3</plasmid>
    </source>
</reference>
<dbReference type="RefSeq" id="WP_015989367.1">
    <property type="nucleotide sequence ID" value="NZ_CP032342.1"/>
</dbReference>
<dbReference type="EMBL" id="JAWXYC010000001">
    <property type="protein sequence ID" value="MDX5949763.1"/>
    <property type="molecule type" value="Genomic_DNA"/>
</dbReference>
<evidence type="ECO:0000313" key="1">
    <source>
        <dbReference type="EMBL" id="MDX5949763.1"/>
    </source>
</evidence>
<geneLocation type="plasmid" evidence="2 3">
    <name>p3</name>
</geneLocation>
<dbReference type="Proteomes" id="UP001277471">
    <property type="component" value="Unassembled WGS sequence"/>
</dbReference>
<keyword evidence="2" id="KW-0614">Plasmid</keyword>
<accession>A0A4D8QPK9</accession>
<sequence>MADHLTEAAKRIAWAHHLTHNPASTTASNAAQYWQRRGDWERAAWLSAARAVLPEGSVVVPREPTDKMLLRGATAPYVGGDALRHMYRSMIAAATEDAP</sequence>
<reference evidence="1 4" key="2">
    <citation type="submission" date="2023-11" db="EMBL/GenBank/DDBJ databases">
        <title>MicrobeMod: A computational toolkit for identifying prokaryotic methylation and restriction-modification with nanopore sequencing.</title>
        <authorList>
            <person name="Crits-Christoph A."/>
            <person name="Kang S.C."/>
            <person name="Lee H."/>
            <person name="Ostrov N."/>
        </authorList>
    </citation>
    <scope>NUCLEOTIDE SEQUENCE [LARGE SCALE GENOMIC DNA]</scope>
    <source>
        <strain evidence="1 4">ATCC 29145</strain>
    </source>
</reference>